<feature type="region of interest" description="Disordered" evidence="4">
    <location>
        <begin position="36"/>
        <end position="55"/>
    </location>
</feature>
<gene>
    <name evidence="7" type="ORF">TSPGSL018_659</name>
</gene>
<dbReference type="GO" id="GO:0009408">
    <property type="term" value="P:response to heat"/>
    <property type="evidence" value="ECO:0007669"/>
    <property type="project" value="InterPro"/>
</dbReference>
<sequence>MIQPKGQLFAISLVLFLLASSTALDVASNDVKETATTEAESGTVPINSDNEVKGQNKEDCDDLATLWRRLGFGASSLRFPELWPSLWDPFRDTSFLQDVLSTSGMHSGNPMQVGIRTVSADESSTVLAVRLPGVPREKINISVDTDGVLSVEAQHTENHDSTGREEYHYYAKRQLPFGINTSKISAKYRDGVLKITVPKPKPENRTNVPVL</sequence>
<dbReference type="EMBL" id="GBEZ01014020">
    <property type="protein sequence ID" value="JAC72021.1"/>
    <property type="molecule type" value="Transcribed_RNA"/>
</dbReference>
<evidence type="ECO:0000256" key="3">
    <source>
        <dbReference type="RuleBase" id="RU003616"/>
    </source>
</evidence>
<protein>
    <recommendedName>
        <fullName evidence="6">SHSP domain-containing protein</fullName>
    </recommendedName>
</protein>
<evidence type="ECO:0000313" key="7">
    <source>
        <dbReference type="EMBL" id="JAC72021.1"/>
    </source>
</evidence>
<comment type="similarity">
    <text evidence="2 3">Belongs to the small heat shock protein (HSP20) family.</text>
</comment>
<dbReference type="PANTHER" id="PTHR46733">
    <property type="entry name" value="26.5 KDA HEAT SHOCK PROTEIN, MITOCHONDRIAL"/>
    <property type="match status" value="1"/>
</dbReference>
<dbReference type="InterPro" id="IPR008978">
    <property type="entry name" value="HSP20-like_chaperone"/>
</dbReference>
<feature type="signal peptide" evidence="5">
    <location>
        <begin position="1"/>
        <end position="23"/>
    </location>
</feature>
<dbReference type="InterPro" id="IPR044587">
    <property type="entry name" value="HSP21-like"/>
</dbReference>
<evidence type="ECO:0000259" key="6">
    <source>
        <dbReference type="PROSITE" id="PS01031"/>
    </source>
</evidence>
<dbReference type="PROSITE" id="PS01031">
    <property type="entry name" value="SHSP"/>
    <property type="match status" value="1"/>
</dbReference>
<dbReference type="PANTHER" id="PTHR46733:SF4">
    <property type="entry name" value="HEAT SHOCK PROTEIN 21, CHLOROPLASTIC"/>
    <property type="match status" value="1"/>
</dbReference>
<name>A0A061RN97_9CHLO</name>
<dbReference type="Gene3D" id="2.60.40.790">
    <property type="match status" value="1"/>
</dbReference>
<reference evidence="7" key="1">
    <citation type="submission" date="2014-05" db="EMBL/GenBank/DDBJ databases">
        <title>The transcriptome of the halophilic microalga Tetraselmis sp. GSL018 isolated from the Great Salt Lake, Utah.</title>
        <authorList>
            <person name="Jinkerson R.E."/>
            <person name="D'Adamo S."/>
            <person name="Posewitz M.C."/>
        </authorList>
    </citation>
    <scope>NUCLEOTIDE SEQUENCE</scope>
    <source>
        <strain evidence="7">GSL018</strain>
    </source>
</reference>
<dbReference type="CDD" id="cd06464">
    <property type="entry name" value="ACD_sHsps-like"/>
    <property type="match status" value="1"/>
</dbReference>
<proteinExistence type="inferred from homology"/>
<evidence type="ECO:0000256" key="5">
    <source>
        <dbReference type="SAM" id="SignalP"/>
    </source>
</evidence>
<evidence type="ECO:0000256" key="4">
    <source>
        <dbReference type="SAM" id="MobiDB-lite"/>
    </source>
</evidence>
<feature type="chain" id="PRO_5001609788" description="SHSP domain-containing protein" evidence="5">
    <location>
        <begin position="24"/>
        <end position="211"/>
    </location>
</feature>
<feature type="domain" description="SHSP" evidence="6">
    <location>
        <begin position="106"/>
        <end position="211"/>
    </location>
</feature>
<evidence type="ECO:0000256" key="1">
    <source>
        <dbReference type="ARBA" id="ARBA00023016"/>
    </source>
</evidence>
<keyword evidence="1" id="KW-0346">Stress response</keyword>
<keyword evidence="5" id="KW-0732">Signal</keyword>
<evidence type="ECO:0000256" key="2">
    <source>
        <dbReference type="PROSITE-ProRule" id="PRU00285"/>
    </source>
</evidence>
<dbReference type="InterPro" id="IPR002068">
    <property type="entry name" value="A-crystallin/Hsp20_dom"/>
</dbReference>
<dbReference type="SUPFAM" id="SSF49764">
    <property type="entry name" value="HSP20-like chaperones"/>
    <property type="match status" value="1"/>
</dbReference>
<organism evidence="7">
    <name type="scientific">Tetraselmis sp. GSL018</name>
    <dbReference type="NCBI Taxonomy" id="582737"/>
    <lineage>
        <taxon>Eukaryota</taxon>
        <taxon>Viridiplantae</taxon>
        <taxon>Chlorophyta</taxon>
        <taxon>core chlorophytes</taxon>
        <taxon>Chlorodendrophyceae</taxon>
        <taxon>Chlorodendrales</taxon>
        <taxon>Chlorodendraceae</taxon>
        <taxon>Tetraselmis</taxon>
    </lineage>
</organism>
<feature type="compositionally biased region" description="Polar residues" evidence="4">
    <location>
        <begin position="36"/>
        <end position="49"/>
    </location>
</feature>
<dbReference type="AlphaFoldDB" id="A0A061RN97"/>
<dbReference type="Pfam" id="PF00011">
    <property type="entry name" value="HSP20"/>
    <property type="match status" value="1"/>
</dbReference>
<accession>A0A061RN97</accession>